<proteinExistence type="predicted"/>
<protein>
    <submittedName>
        <fullName evidence="2">Uncharacterized protein</fullName>
    </submittedName>
</protein>
<reference evidence="3" key="1">
    <citation type="submission" date="2017-09" db="EMBL/GenBank/DDBJ databases">
        <title>Depth-based differentiation of microbial function through sediment-hosted aquifers and enrichment of novel symbionts in the deep terrestrial subsurface.</title>
        <authorList>
            <person name="Probst A.J."/>
            <person name="Ladd B."/>
            <person name="Jarett J.K."/>
            <person name="Geller-Mcgrath D.E."/>
            <person name="Sieber C.M.K."/>
            <person name="Emerson J.B."/>
            <person name="Anantharaman K."/>
            <person name="Thomas B.C."/>
            <person name="Malmstrom R."/>
            <person name="Stieglmeier M."/>
            <person name="Klingl A."/>
            <person name="Woyke T."/>
            <person name="Ryan C.M."/>
            <person name="Banfield J.F."/>
        </authorList>
    </citation>
    <scope>NUCLEOTIDE SEQUENCE [LARGE SCALE GENOMIC DNA]</scope>
</reference>
<dbReference type="EMBL" id="PFBV01000003">
    <property type="protein sequence ID" value="PIT88661.1"/>
    <property type="molecule type" value="Genomic_DNA"/>
</dbReference>
<dbReference type="AlphaFoldDB" id="A0A2M6W7A1"/>
<gene>
    <name evidence="2" type="ORF">COU29_02740</name>
</gene>
<name>A0A2M6W7A1_9BACT</name>
<comment type="caution">
    <text evidence="2">The sequence shown here is derived from an EMBL/GenBank/DDBJ whole genome shotgun (WGS) entry which is preliminary data.</text>
</comment>
<evidence type="ECO:0000256" key="1">
    <source>
        <dbReference type="SAM" id="Phobius"/>
    </source>
</evidence>
<feature type="transmembrane region" description="Helical" evidence="1">
    <location>
        <begin position="75"/>
        <end position="96"/>
    </location>
</feature>
<accession>A0A2M6W7A1</accession>
<evidence type="ECO:0000313" key="3">
    <source>
        <dbReference type="Proteomes" id="UP000231426"/>
    </source>
</evidence>
<keyword evidence="1" id="KW-0812">Transmembrane</keyword>
<dbReference type="Proteomes" id="UP000231426">
    <property type="component" value="Unassembled WGS sequence"/>
</dbReference>
<sequence>MRSFKKIWIWGQIVSAAISVVYGIVNIIAGIICFFYQETVITIISSGLYQKAVSVISDIYPSLYFPMSNADTMQIFLVIESIVMGVFNLWLAWLIWKKIGKKFFKPHFT</sequence>
<feature type="transmembrane region" description="Helical" evidence="1">
    <location>
        <begin position="7"/>
        <end position="37"/>
    </location>
</feature>
<organism evidence="2 3">
    <name type="scientific">Candidatus Magasanikbacteria bacterium CG10_big_fil_rev_8_21_14_0_10_36_32</name>
    <dbReference type="NCBI Taxonomy" id="1974646"/>
    <lineage>
        <taxon>Bacteria</taxon>
        <taxon>Candidatus Magasanikiibacteriota</taxon>
    </lineage>
</organism>
<evidence type="ECO:0000313" key="2">
    <source>
        <dbReference type="EMBL" id="PIT88661.1"/>
    </source>
</evidence>
<keyword evidence="1" id="KW-1133">Transmembrane helix</keyword>
<keyword evidence="1" id="KW-0472">Membrane</keyword>